<dbReference type="SUPFAM" id="SSF55608">
    <property type="entry name" value="Homing endonucleases"/>
    <property type="match status" value="2"/>
</dbReference>
<comment type="caution">
    <text evidence="2">The sequence shown here is derived from an EMBL/GenBank/DDBJ whole genome shotgun (WGS) entry which is preliminary data.</text>
</comment>
<dbReference type="InterPro" id="IPR027434">
    <property type="entry name" value="Homing_endonucl"/>
</dbReference>
<dbReference type="AlphaFoldDB" id="A0A1G2HQI4"/>
<reference evidence="2 3" key="1">
    <citation type="journal article" date="2016" name="Nat. Commun.">
        <title>Thousands of microbial genomes shed light on interconnected biogeochemical processes in an aquifer system.</title>
        <authorList>
            <person name="Anantharaman K."/>
            <person name="Brown C.T."/>
            <person name="Hug L.A."/>
            <person name="Sharon I."/>
            <person name="Castelle C.J."/>
            <person name="Probst A.J."/>
            <person name="Thomas B.C."/>
            <person name="Singh A."/>
            <person name="Wilkins M.J."/>
            <person name="Karaoz U."/>
            <person name="Brodie E.L."/>
            <person name="Williams K.H."/>
            <person name="Hubbard S.S."/>
            <person name="Banfield J.F."/>
        </authorList>
    </citation>
    <scope>NUCLEOTIDE SEQUENCE [LARGE SCALE GENOMIC DNA]</scope>
</reference>
<sequence length="222" mass="26185">MPIFKAKNENFFKIWTPEMAYVLGFFTADGNMIKNKRGAHFISIEITDLDILERMREVIGSNHRIGVRKKKFPNKIAYRLQIGSRIMFDDLLKLGLMPAKSKIVDLPKIPEEYFSEFVRGYFDGDGSVTISNYIRKDRNNTKRRIILSGFTSGSKEFLRNMHLELKKFAFIIGGTFHFSGRGYRLYFSVTDSLKLYNFMYRKVENDLFLSRKKIKFEKYFKI</sequence>
<dbReference type="InterPro" id="IPR004042">
    <property type="entry name" value="Intein_endonuc_central"/>
</dbReference>
<organism evidence="2 3">
    <name type="scientific">Candidatus Staskawiczbacteria bacterium RIFCSPHIGHO2_01_FULL_39_25</name>
    <dbReference type="NCBI Taxonomy" id="1802202"/>
    <lineage>
        <taxon>Bacteria</taxon>
        <taxon>Candidatus Staskawicziibacteriota</taxon>
    </lineage>
</organism>
<dbReference type="EMBL" id="MHOO01000002">
    <property type="protein sequence ID" value="OGZ64804.1"/>
    <property type="molecule type" value="Genomic_DNA"/>
</dbReference>
<dbReference type="Gene3D" id="3.10.28.10">
    <property type="entry name" value="Homing endonucleases"/>
    <property type="match status" value="1"/>
</dbReference>
<name>A0A1G2HQI4_9BACT</name>
<evidence type="ECO:0000313" key="2">
    <source>
        <dbReference type="EMBL" id="OGZ64804.1"/>
    </source>
</evidence>
<accession>A0A1G2HQI4</accession>
<gene>
    <name evidence="2" type="ORF">A2730_03810</name>
</gene>
<protein>
    <recommendedName>
        <fullName evidence="1">DOD-type homing endonuclease domain-containing protein</fullName>
    </recommendedName>
</protein>
<dbReference type="PROSITE" id="PS50819">
    <property type="entry name" value="INTEIN_ENDONUCLEASE"/>
    <property type="match status" value="1"/>
</dbReference>
<feature type="domain" description="DOD-type homing endonuclease" evidence="1">
    <location>
        <begin position="22"/>
        <end position="170"/>
    </location>
</feature>
<dbReference type="STRING" id="1802202.A2730_03810"/>
<dbReference type="Pfam" id="PF14528">
    <property type="entry name" value="LAGLIDADG_3"/>
    <property type="match status" value="1"/>
</dbReference>
<proteinExistence type="predicted"/>
<evidence type="ECO:0000259" key="1">
    <source>
        <dbReference type="PROSITE" id="PS50819"/>
    </source>
</evidence>
<dbReference type="Proteomes" id="UP000176855">
    <property type="component" value="Unassembled WGS sequence"/>
</dbReference>
<dbReference type="InterPro" id="IPR004860">
    <property type="entry name" value="LAGLIDADG_dom"/>
</dbReference>
<evidence type="ECO:0000313" key="3">
    <source>
        <dbReference type="Proteomes" id="UP000176855"/>
    </source>
</evidence>
<dbReference type="GO" id="GO:0004519">
    <property type="term" value="F:endonuclease activity"/>
    <property type="evidence" value="ECO:0007669"/>
    <property type="project" value="InterPro"/>
</dbReference>